<evidence type="ECO:0000313" key="4">
    <source>
        <dbReference type="EMBL" id="KZN08403.1"/>
    </source>
</evidence>
<organism evidence="4">
    <name type="scientific">Daucus carota subsp. sativus</name>
    <name type="common">Carrot</name>
    <dbReference type="NCBI Taxonomy" id="79200"/>
    <lineage>
        <taxon>Eukaryota</taxon>
        <taxon>Viridiplantae</taxon>
        <taxon>Streptophyta</taxon>
        <taxon>Embryophyta</taxon>
        <taxon>Tracheophyta</taxon>
        <taxon>Spermatophyta</taxon>
        <taxon>Magnoliopsida</taxon>
        <taxon>eudicotyledons</taxon>
        <taxon>Gunneridae</taxon>
        <taxon>Pentapetalae</taxon>
        <taxon>asterids</taxon>
        <taxon>campanulids</taxon>
        <taxon>Apiales</taxon>
        <taxon>Apiaceae</taxon>
        <taxon>Apioideae</taxon>
        <taxon>Scandiceae</taxon>
        <taxon>Daucinae</taxon>
        <taxon>Daucus</taxon>
        <taxon>Daucus sect. Daucus</taxon>
    </lineage>
</organism>
<dbReference type="InterPro" id="IPR000215">
    <property type="entry name" value="Serpin_fam"/>
</dbReference>
<reference evidence="4" key="1">
    <citation type="journal article" date="2016" name="Nat. Genet.">
        <title>A high-quality carrot genome assembly provides new insights into carotenoid accumulation and asterid genome evolution.</title>
        <authorList>
            <person name="Iorizzo M."/>
            <person name="Ellison S."/>
            <person name="Senalik D."/>
            <person name="Zeng P."/>
            <person name="Satapoomin P."/>
            <person name="Huang J."/>
            <person name="Bowman M."/>
            <person name="Iovene M."/>
            <person name="Sanseverino W."/>
            <person name="Cavagnaro P."/>
            <person name="Yildiz M."/>
            <person name="Macko-Podgorni A."/>
            <person name="Moranska E."/>
            <person name="Grzebelus E."/>
            <person name="Grzebelus D."/>
            <person name="Ashrafi H."/>
            <person name="Zheng Z."/>
            <person name="Cheng S."/>
            <person name="Spooner D."/>
            <person name="Van Deynze A."/>
            <person name="Simon P."/>
        </authorList>
    </citation>
    <scope>NUCLEOTIDE SEQUENCE [LARGE SCALE GENOMIC DNA]</scope>
    <source>
        <tissue evidence="4">Leaf</tissue>
    </source>
</reference>
<evidence type="ECO:0000256" key="2">
    <source>
        <dbReference type="RuleBase" id="RU000411"/>
    </source>
</evidence>
<dbReference type="AlphaFoldDB" id="A0A162B0C0"/>
<proteinExistence type="inferred from homology"/>
<gene>
    <name evidence="4" type="ORF">DCAR_000949</name>
</gene>
<feature type="domain" description="Serpin" evidence="3">
    <location>
        <begin position="27"/>
        <end position="400"/>
    </location>
</feature>
<dbReference type="Gene3D" id="2.30.39.10">
    <property type="entry name" value="Alpha-1-antitrypsin, domain 1"/>
    <property type="match status" value="1"/>
</dbReference>
<accession>A0A162B0C0</accession>
<sequence>MRPTGTKPITPKIEMDQIISNQTDVAMTLTKHILGDNNPCNVVLSPLSLQLVLGLVAAGSESESLKQLLSFLKAESTEELNSLASHLANHVFTGGSPPGELTLSLANGVWIDKSLSFQPFFSKVVDDVYKAGSDVVDFKNKASEAAEKVNLWIEKKTYGLIKDTISPDLFDDETRIVFANAIYFKGFWANKFDMLSTRNDDFYLLDDSSVHVPFMTSTTKYYCISAFDGFKVLELPYKRETDMRDISMYFFLPDAKDGLSTLVDKLASESGFLERHIPSEMERVGQLRIPKFKISFEFEASKALKELGVCAPFIRGRRDFDRMVNSVYDELLYVSGVFQESYIEVNESGTEACAYSRIPMCGGGPLPVTKIDFIADHPFLFLIRENKTGVVLFIGQVLNPEASWPRFSIDYNTIFGNR</sequence>
<dbReference type="Gene3D" id="3.30.497.10">
    <property type="entry name" value="Antithrombin, subunit I, domain 2"/>
    <property type="match status" value="1"/>
</dbReference>
<evidence type="ECO:0000256" key="1">
    <source>
        <dbReference type="ARBA" id="ARBA00009500"/>
    </source>
</evidence>
<dbReference type="GO" id="GO:0004867">
    <property type="term" value="F:serine-type endopeptidase inhibitor activity"/>
    <property type="evidence" value="ECO:0007669"/>
    <property type="project" value="InterPro"/>
</dbReference>
<dbReference type="SMART" id="SM00093">
    <property type="entry name" value="SERPIN"/>
    <property type="match status" value="1"/>
</dbReference>
<dbReference type="GO" id="GO:0005615">
    <property type="term" value="C:extracellular space"/>
    <property type="evidence" value="ECO:0007669"/>
    <property type="project" value="InterPro"/>
</dbReference>
<dbReference type="InterPro" id="IPR023795">
    <property type="entry name" value="Serpin_CS"/>
</dbReference>
<dbReference type="EMBL" id="LNRQ01000001">
    <property type="protein sequence ID" value="KZN08403.1"/>
    <property type="molecule type" value="Genomic_DNA"/>
</dbReference>
<dbReference type="OMA" id="TYYHSDI"/>
<dbReference type="InterPro" id="IPR036186">
    <property type="entry name" value="Serpin_sf"/>
</dbReference>
<dbReference type="Gramene" id="KZN08403">
    <property type="protein sequence ID" value="KZN08403"/>
    <property type="gene ID" value="DCAR_000949"/>
</dbReference>
<comment type="caution">
    <text evidence="4">The sequence shown here is derived from an EMBL/GenBank/DDBJ whole genome shotgun (WGS) entry which is preliminary data.</text>
</comment>
<dbReference type="SUPFAM" id="SSF56574">
    <property type="entry name" value="Serpins"/>
    <property type="match status" value="1"/>
</dbReference>
<dbReference type="Pfam" id="PF00079">
    <property type="entry name" value="Serpin"/>
    <property type="match status" value="1"/>
</dbReference>
<dbReference type="PROSITE" id="PS00284">
    <property type="entry name" value="SERPIN"/>
    <property type="match status" value="1"/>
</dbReference>
<dbReference type="InterPro" id="IPR023796">
    <property type="entry name" value="Serpin_dom"/>
</dbReference>
<dbReference type="PANTHER" id="PTHR11461:SF211">
    <property type="entry name" value="GH10112P-RELATED"/>
    <property type="match status" value="1"/>
</dbReference>
<name>A0A162B0C0_DAUCS</name>
<dbReference type="InterPro" id="IPR042178">
    <property type="entry name" value="Serpin_sf_1"/>
</dbReference>
<evidence type="ECO:0000259" key="3">
    <source>
        <dbReference type="SMART" id="SM00093"/>
    </source>
</evidence>
<dbReference type="CDD" id="cd02043">
    <property type="entry name" value="serpinP_plants"/>
    <property type="match status" value="1"/>
</dbReference>
<dbReference type="STRING" id="79200.A0A162B0C0"/>
<protein>
    <recommendedName>
        <fullName evidence="3">Serpin domain-containing protein</fullName>
    </recommendedName>
</protein>
<dbReference type="PANTHER" id="PTHR11461">
    <property type="entry name" value="SERINE PROTEASE INHIBITOR, SERPIN"/>
    <property type="match status" value="1"/>
</dbReference>
<comment type="similarity">
    <text evidence="1 2">Belongs to the serpin family.</text>
</comment>
<dbReference type="InterPro" id="IPR042185">
    <property type="entry name" value="Serpin_sf_2"/>
</dbReference>